<dbReference type="AlphaFoldDB" id="A0A3M7QVP2"/>
<dbReference type="EMBL" id="REGN01005016">
    <property type="protein sequence ID" value="RNA15184.1"/>
    <property type="molecule type" value="Genomic_DNA"/>
</dbReference>
<dbReference type="Proteomes" id="UP000276133">
    <property type="component" value="Unassembled WGS sequence"/>
</dbReference>
<evidence type="ECO:0000313" key="1">
    <source>
        <dbReference type="EMBL" id="RNA15184.1"/>
    </source>
</evidence>
<sequence length="97" mass="11599">MRPKHSFTINKVSKISMTRKSRIFFFFLNDSHTKRMSKMYTEVDRVHLFEIYSNKSLVYSRARLAKTNKHLTSKALIRIRPIPETCSIMKLIILFLF</sequence>
<comment type="caution">
    <text evidence="1">The sequence shown here is derived from an EMBL/GenBank/DDBJ whole genome shotgun (WGS) entry which is preliminary data.</text>
</comment>
<protein>
    <submittedName>
        <fullName evidence="1">Uncharacterized protein</fullName>
    </submittedName>
</protein>
<organism evidence="1 2">
    <name type="scientific">Brachionus plicatilis</name>
    <name type="common">Marine rotifer</name>
    <name type="synonym">Brachionus muelleri</name>
    <dbReference type="NCBI Taxonomy" id="10195"/>
    <lineage>
        <taxon>Eukaryota</taxon>
        <taxon>Metazoa</taxon>
        <taxon>Spiralia</taxon>
        <taxon>Gnathifera</taxon>
        <taxon>Rotifera</taxon>
        <taxon>Eurotatoria</taxon>
        <taxon>Monogononta</taxon>
        <taxon>Pseudotrocha</taxon>
        <taxon>Ploima</taxon>
        <taxon>Brachionidae</taxon>
        <taxon>Brachionus</taxon>
    </lineage>
</organism>
<evidence type="ECO:0000313" key="2">
    <source>
        <dbReference type="Proteomes" id="UP000276133"/>
    </source>
</evidence>
<reference evidence="1 2" key="1">
    <citation type="journal article" date="2018" name="Sci. Rep.">
        <title>Genomic signatures of local adaptation to the degree of environmental predictability in rotifers.</title>
        <authorList>
            <person name="Franch-Gras L."/>
            <person name="Hahn C."/>
            <person name="Garcia-Roger E.M."/>
            <person name="Carmona M.J."/>
            <person name="Serra M."/>
            <person name="Gomez A."/>
        </authorList>
    </citation>
    <scope>NUCLEOTIDE SEQUENCE [LARGE SCALE GENOMIC DNA]</scope>
    <source>
        <strain evidence="1">HYR1</strain>
    </source>
</reference>
<name>A0A3M7QVP2_BRAPC</name>
<keyword evidence="2" id="KW-1185">Reference proteome</keyword>
<proteinExistence type="predicted"/>
<gene>
    <name evidence="1" type="ORF">BpHYR1_049161</name>
</gene>
<accession>A0A3M7QVP2</accession>